<organism evidence="2 3">
    <name type="scientific">Cylindrotheca closterium</name>
    <dbReference type="NCBI Taxonomy" id="2856"/>
    <lineage>
        <taxon>Eukaryota</taxon>
        <taxon>Sar</taxon>
        <taxon>Stramenopiles</taxon>
        <taxon>Ochrophyta</taxon>
        <taxon>Bacillariophyta</taxon>
        <taxon>Bacillariophyceae</taxon>
        <taxon>Bacillariophycidae</taxon>
        <taxon>Bacillariales</taxon>
        <taxon>Bacillariaceae</taxon>
        <taxon>Cylindrotheca</taxon>
    </lineage>
</organism>
<feature type="region of interest" description="Disordered" evidence="1">
    <location>
        <begin position="305"/>
        <end position="360"/>
    </location>
</feature>
<feature type="compositionally biased region" description="Basic and acidic residues" evidence="1">
    <location>
        <begin position="161"/>
        <end position="172"/>
    </location>
</feature>
<dbReference type="Proteomes" id="UP001295423">
    <property type="component" value="Unassembled WGS sequence"/>
</dbReference>
<keyword evidence="3" id="KW-1185">Reference proteome</keyword>
<reference evidence="2" key="1">
    <citation type="submission" date="2023-08" db="EMBL/GenBank/DDBJ databases">
        <authorList>
            <person name="Audoor S."/>
            <person name="Bilcke G."/>
        </authorList>
    </citation>
    <scope>NUCLEOTIDE SEQUENCE</scope>
</reference>
<sequence length="616" mass="70825">MSSWMTSGKARLNARQNRTFEKRAQQRARVMTAPETNSGSSVPQRILRERQISHPNANANATANTNTNTNTNAYYHPGDPNRGMKRNRNSNIEIISGEQAKAKYSPNNPIRRRGVIATARRIHHAHSLDEHHHWQQLQSQSHSYPPPQNGGEYLHAPPYHPDPHYDQHDHNQQHHHHHRPHRYPPHHQWSGDEHSRSYHHHSRRNHHYPNHNHSRHRMAPYIRTSTGRETMTYDYKTAQWVPLPSSPQPYEPPPSDPIKEAQVYPSAQEPLLEKYQHHPQQYYHQNYIPRPPFENRQPPHYKYHASGGWESSNRSKLDENELSHHHHTHIHPKPPFQDKQLPHYKHPGGASGGWESSNRSKHDEDDYLYYGDQTSVGNHHHLETATSFEMPPDPNENVYLPPPPPPQLAGYETMGGAALAQATITMGHDHKSAWDQDIQPPHLQHDYDRQHDDFQLEESAAANEHDVIPKVQYSKSEMEPWEVADDQQQLQQPPMTTTSRIERSNTWSPGSAAERQSFTLTSSSRGRRISRYSPPKLPYSPPRLPEGLERFQKKRRVFMTPTATSKEEQQVGEEEDEASLSSQAAALGPRLFNNGVQVNEDGTPLVFGPPVDASSE</sequence>
<feature type="compositionally biased region" description="Low complexity" evidence="1">
    <location>
        <begin position="56"/>
        <end position="73"/>
    </location>
</feature>
<dbReference type="EMBL" id="CAKOGP040000114">
    <property type="protein sequence ID" value="CAJ1930975.1"/>
    <property type="molecule type" value="Genomic_DNA"/>
</dbReference>
<feature type="region of interest" description="Disordered" evidence="1">
    <location>
        <begin position="558"/>
        <end position="582"/>
    </location>
</feature>
<feature type="compositionally biased region" description="Pro residues" evidence="1">
    <location>
        <begin position="535"/>
        <end position="544"/>
    </location>
</feature>
<accession>A0AAD2CDL6</accession>
<feature type="region of interest" description="Disordered" evidence="1">
    <location>
        <begin position="479"/>
        <end position="546"/>
    </location>
</feature>
<evidence type="ECO:0000313" key="3">
    <source>
        <dbReference type="Proteomes" id="UP001295423"/>
    </source>
</evidence>
<feature type="region of interest" description="Disordered" evidence="1">
    <location>
        <begin position="1"/>
        <end position="86"/>
    </location>
</feature>
<proteinExistence type="predicted"/>
<feature type="compositionally biased region" description="Basic residues" evidence="1">
    <location>
        <begin position="173"/>
        <end position="185"/>
    </location>
</feature>
<gene>
    <name evidence="2" type="ORF">CYCCA115_LOCUS2179</name>
</gene>
<evidence type="ECO:0000313" key="2">
    <source>
        <dbReference type="EMBL" id="CAJ1930975.1"/>
    </source>
</evidence>
<feature type="compositionally biased region" description="Polar residues" evidence="1">
    <location>
        <begin position="493"/>
        <end position="521"/>
    </location>
</feature>
<protein>
    <submittedName>
        <fullName evidence="2">Uncharacterized protein</fullName>
    </submittedName>
</protein>
<feature type="compositionally biased region" description="Polar residues" evidence="1">
    <location>
        <begin position="34"/>
        <end position="43"/>
    </location>
</feature>
<evidence type="ECO:0000256" key="1">
    <source>
        <dbReference type="SAM" id="MobiDB-lite"/>
    </source>
</evidence>
<feature type="region of interest" description="Disordered" evidence="1">
    <location>
        <begin position="129"/>
        <end position="219"/>
    </location>
</feature>
<feature type="compositionally biased region" description="Basic residues" evidence="1">
    <location>
        <begin position="197"/>
        <end position="218"/>
    </location>
</feature>
<dbReference type="AlphaFoldDB" id="A0AAD2CDL6"/>
<feature type="region of interest" description="Disordered" evidence="1">
    <location>
        <begin position="594"/>
        <end position="616"/>
    </location>
</feature>
<name>A0AAD2CDL6_9STRA</name>
<feature type="compositionally biased region" description="Basic and acidic residues" evidence="1">
    <location>
        <begin position="313"/>
        <end position="323"/>
    </location>
</feature>
<comment type="caution">
    <text evidence="2">The sequence shown here is derived from an EMBL/GenBank/DDBJ whole genome shotgun (WGS) entry which is preliminary data.</text>
</comment>